<feature type="transmembrane region" description="Helical" evidence="1">
    <location>
        <begin position="44"/>
        <end position="65"/>
    </location>
</feature>
<evidence type="ECO:0008006" key="4">
    <source>
        <dbReference type="Google" id="ProtNLM"/>
    </source>
</evidence>
<gene>
    <name evidence="2" type="ORF">NQZ67_22650</name>
</gene>
<keyword evidence="1" id="KW-1133">Transmembrane helix</keyword>
<dbReference type="EMBL" id="JANIPJ010000019">
    <property type="protein sequence ID" value="MCR2806686.1"/>
    <property type="molecule type" value="Genomic_DNA"/>
</dbReference>
<dbReference type="Proteomes" id="UP001141950">
    <property type="component" value="Unassembled WGS sequence"/>
</dbReference>
<feature type="transmembrane region" description="Helical" evidence="1">
    <location>
        <begin position="19"/>
        <end position="37"/>
    </location>
</feature>
<comment type="caution">
    <text evidence="2">The sequence shown here is derived from an EMBL/GenBank/DDBJ whole genome shotgun (WGS) entry which is preliminary data.</text>
</comment>
<organism evidence="2 3">
    <name type="scientific">Paenibacillus soyae</name>
    <dbReference type="NCBI Taxonomy" id="2969249"/>
    <lineage>
        <taxon>Bacteria</taxon>
        <taxon>Bacillati</taxon>
        <taxon>Bacillota</taxon>
        <taxon>Bacilli</taxon>
        <taxon>Bacillales</taxon>
        <taxon>Paenibacillaceae</taxon>
        <taxon>Paenibacillus</taxon>
    </lineage>
</organism>
<keyword evidence="1" id="KW-0472">Membrane</keyword>
<name>A0A9X2MVN2_9BACL</name>
<dbReference type="AlphaFoldDB" id="A0A9X2MVN2"/>
<keyword evidence="1" id="KW-0812">Transmembrane</keyword>
<evidence type="ECO:0000313" key="2">
    <source>
        <dbReference type="EMBL" id="MCR2806686.1"/>
    </source>
</evidence>
<evidence type="ECO:0000256" key="1">
    <source>
        <dbReference type="SAM" id="Phobius"/>
    </source>
</evidence>
<protein>
    <recommendedName>
        <fullName evidence="4">DUF2759 domain-containing protein</fullName>
    </recommendedName>
</protein>
<proteinExistence type="predicted"/>
<reference evidence="2" key="1">
    <citation type="submission" date="2022-08" db="EMBL/GenBank/DDBJ databases">
        <title>The genomic sequence of strain Paenibacillus sp. SCIV0701.</title>
        <authorList>
            <person name="Zhao H."/>
        </authorList>
    </citation>
    <scope>NUCLEOTIDE SEQUENCE</scope>
    <source>
        <strain evidence="2">SCIV0701</strain>
    </source>
</reference>
<evidence type="ECO:0000313" key="3">
    <source>
        <dbReference type="Proteomes" id="UP001141950"/>
    </source>
</evidence>
<sequence length="75" mass="8529">MFLAEEATEVVKGYEPFDFFMLALTVIIAIGFVRLLMARPRKNLFAIAFTAVALGLFLFIDYVMLFEVGLYRVKG</sequence>
<accession>A0A9X2MVN2</accession>
<dbReference type="RefSeq" id="WP_257450395.1">
    <property type="nucleotide sequence ID" value="NZ_JANIPJ010000019.1"/>
</dbReference>
<keyword evidence="3" id="KW-1185">Reference proteome</keyword>